<dbReference type="PANTHER" id="PTHR27002">
    <property type="entry name" value="RECEPTOR-LIKE SERINE/THREONINE-PROTEIN KINASE SD1-8"/>
    <property type="match status" value="1"/>
</dbReference>
<keyword evidence="4 14" id="KW-0732">Signal</keyword>
<feature type="compositionally biased region" description="Polar residues" evidence="12">
    <location>
        <begin position="580"/>
        <end position="597"/>
    </location>
</feature>
<evidence type="ECO:0000313" key="18">
    <source>
        <dbReference type="Proteomes" id="UP001222027"/>
    </source>
</evidence>
<evidence type="ECO:0000256" key="7">
    <source>
        <dbReference type="ARBA" id="ARBA00022840"/>
    </source>
</evidence>
<dbReference type="Proteomes" id="UP001222027">
    <property type="component" value="Unassembled WGS sequence"/>
</dbReference>
<dbReference type="GO" id="GO:0048544">
    <property type="term" value="P:recognition of pollen"/>
    <property type="evidence" value="ECO:0007669"/>
    <property type="project" value="InterPro"/>
</dbReference>
<feature type="domain" description="Apple" evidence="16">
    <location>
        <begin position="212"/>
        <end position="295"/>
    </location>
</feature>
<keyword evidence="5" id="KW-0547">Nucleotide-binding</keyword>
<keyword evidence="13" id="KW-1133">Transmembrane helix</keyword>
<dbReference type="AlphaFoldDB" id="A0AAV8S3U8"/>
<comment type="catalytic activity">
    <reaction evidence="9">
        <text>L-threonyl-[protein] + ATP = O-phospho-L-threonyl-[protein] + ADP + H(+)</text>
        <dbReference type="Rhea" id="RHEA:46608"/>
        <dbReference type="Rhea" id="RHEA-COMP:11060"/>
        <dbReference type="Rhea" id="RHEA-COMP:11605"/>
        <dbReference type="ChEBI" id="CHEBI:15378"/>
        <dbReference type="ChEBI" id="CHEBI:30013"/>
        <dbReference type="ChEBI" id="CHEBI:30616"/>
        <dbReference type="ChEBI" id="CHEBI:61977"/>
        <dbReference type="ChEBI" id="CHEBI:456216"/>
        <dbReference type="EC" id="2.7.11.1"/>
    </reaction>
</comment>
<dbReference type="PROSITE" id="PS50026">
    <property type="entry name" value="EGF_3"/>
    <property type="match status" value="1"/>
</dbReference>
<evidence type="ECO:0000256" key="9">
    <source>
        <dbReference type="ARBA" id="ARBA00047899"/>
    </source>
</evidence>
<feature type="region of interest" description="Disordered" evidence="12">
    <location>
        <begin position="559"/>
        <end position="603"/>
    </location>
</feature>
<evidence type="ECO:0000256" key="12">
    <source>
        <dbReference type="SAM" id="MobiDB-lite"/>
    </source>
</evidence>
<evidence type="ECO:0000256" key="14">
    <source>
        <dbReference type="SAM" id="SignalP"/>
    </source>
</evidence>
<reference evidence="17 18" key="1">
    <citation type="submission" date="2022-12" db="EMBL/GenBank/DDBJ databases">
        <title>Chromosome-scale assembly of the Ensete ventricosum genome.</title>
        <authorList>
            <person name="Dussert Y."/>
            <person name="Stocks J."/>
            <person name="Wendawek A."/>
            <person name="Woldeyes F."/>
            <person name="Nichols R.A."/>
            <person name="Borrell J.S."/>
        </authorList>
    </citation>
    <scope>NUCLEOTIDE SEQUENCE [LARGE SCALE GENOMIC DNA]</scope>
    <source>
        <strain evidence="18">cv. Maze</strain>
        <tissue evidence="17">Seeds</tissue>
    </source>
</reference>
<keyword evidence="13" id="KW-0472">Membrane</keyword>
<sequence length="603" mass="66703">MRRLITKASILCLLAAIVSFDFPTDTHLPGMKLGWNLTIHLNRNLTSWTSSGDPAPGNYTAAIDLHGYPQLFIFSGTRQYWRGGSWNGIVFSSIPEAIYASNRFDTEFIIDAQEVMYTNYLRNLSMISRLVMNQSGKLQRFVWIEETRSWNLFWFRPKDQCDSMSPCGPNGVCYPSDWPMCHCLKGFRPKNPSKWDLRDGSDGCVRKTALDCRNGTDGFVALNGAMIPNTWSSVVDGSLSLEQCRARCLRNCSCTAYASANISGSESGCIMWYTDLADLGVVSSGVGQDLYVRLAAADLGSESGDSRRSRVVVIVVVIAMTILVLGCAACCVWKRKKRRKLCLADGHSEGTGQALDLPLFDLAAIINATDDFSIHNKLGEGERMLIYEYMPNRSLDAFLFDKSEDISLDWQTRRNIIDMNPKISDFGMARVFGGDETEANTRRVVGTYGYMSPEYAMDGIFSVKSDVFSFGVLVLEIVSGKKNRGVIYHSAAHLNLLGYIWSLWKEGKVSELVDESIGHSCSLAEVLRCITVGLLCVQERPQDRPTMSSVVLMLSSDGELPQPQQPGFVVARAPPPPETGSATTNHDSSSTRNSLSVTLLEGR</sequence>
<dbReference type="PANTHER" id="PTHR27002:SF1095">
    <property type="entry name" value="G-TYPE LECTIN S-RECEPTOR-LIKE SERINE_THREONINE-PROTEIN KINASE RKS1"/>
    <property type="match status" value="1"/>
</dbReference>
<dbReference type="EC" id="2.7.11.1" evidence="1"/>
<dbReference type="SMART" id="SM00473">
    <property type="entry name" value="PAN_AP"/>
    <property type="match status" value="1"/>
</dbReference>
<feature type="signal peptide" evidence="14">
    <location>
        <begin position="1"/>
        <end position="20"/>
    </location>
</feature>
<feature type="transmembrane region" description="Helical" evidence="13">
    <location>
        <begin position="311"/>
        <end position="333"/>
    </location>
</feature>
<dbReference type="PROSITE" id="PS50948">
    <property type="entry name" value="PAN"/>
    <property type="match status" value="1"/>
</dbReference>
<dbReference type="Pfam" id="PF07714">
    <property type="entry name" value="PK_Tyr_Ser-Thr"/>
    <property type="match status" value="1"/>
</dbReference>
<dbReference type="GO" id="GO:0004674">
    <property type="term" value="F:protein serine/threonine kinase activity"/>
    <property type="evidence" value="ECO:0007669"/>
    <property type="project" value="UniProtKB-KW"/>
</dbReference>
<dbReference type="FunFam" id="1.10.510.10:FF:001722">
    <property type="entry name" value="G-type lectin S-receptor-like serine/threonine-protein kinase B120"/>
    <property type="match status" value="1"/>
</dbReference>
<dbReference type="Pfam" id="PF08276">
    <property type="entry name" value="PAN_2"/>
    <property type="match status" value="1"/>
</dbReference>
<dbReference type="InterPro" id="IPR001245">
    <property type="entry name" value="Ser-Thr/Tyr_kinase_cat_dom"/>
</dbReference>
<keyword evidence="7" id="KW-0067">ATP-binding</keyword>
<accession>A0AAV8S3U8</accession>
<keyword evidence="8" id="KW-1015">Disulfide bond</keyword>
<evidence type="ECO:0000256" key="2">
    <source>
        <dbReference type="ARBA" id="ARBA00022527"/>
    </source>
</evidence>
<evidence type="ECO:0000256" key="8">
    <source>
        <dbReference type="ARBA" id="ARBA00023157"/>
    </source>
</evidence>
<evidence type="ECO:0000256" key="1">
    <source>
        <dbReference type="ARBA" id="ARBA00012513"/>
    </source>
</evidence>
<name>A0AAV8S3U8_ENSVE</name>
<evidence type="ECO:0000256" key="10">
    <source>
        <dbReference type="ARBA" id="ARBA00048679"/>
    </source>
</evidence>
<keyword evidence="18" id="KW-1185">Reference proteome</keyword>
<dbReference type="InterPro" id="IPR000742">
    <property type="entry name" value="EGF"/>
</dbReference>
<evidence type="ECO:0000259" key="15">
    <source>
        <dbReference type="PROSITE" id="PS50026"/>
    </source>
</evidence>
<evidence type="ECO:0000256" key="13">
    <source>
        <dbReference type="SAM" id="Phobius"/>
    </source>
</evidence>
<protein>
    <recommendedName>
        <fullName evidence="1">non-specific serine/threonine protein kinase</fullName>
        <ecNumber evidence="1">2.7.11.1</ecNumber>
    </recommendedName>
</protein>
<evidence type="ECO:0000256" key="4">
    <source>
        <dbReference type="ARBA" id="ARBA00022729"/>
    </source>
</evidence>
<evidence type="ECO:0000256" key="11">
    <source>
        <dbReference type="PROSITE-ProRule" id="PRU00076"/>
    </source>
</evidence>
<evidence type="ECO:0000256" key="3">
    <source>
        <dbReference type="ARBA" id="ARBA00022679"/>
    </source>
</evidence>
<evidence type="ECO:0000259" key="16">
    <source>
        <dbReference type="PROSITE" id="PS50948"/>
    </source>
</evidence>
<keyword evidence="6" id="KW-0418">Kinase</keyword>
<dbReference type="InterPro" id="IPR003609">
    <property type="entry name" value="Pan_app"/>
</dbReference>
<keyword evidence="3" id="KW-0808">Transferase</keyword>
<dbReference type="CDD" id="cd00054">
    <property type="entry name" value="EGF_CA"/>
    <property type="match status" value="1"/>
</dbReference>
<comment type="caution">
    <text evidence="11">Lacks conserved residue(s) required for the propagation of feature annotation.</text>
</comment>
<feature type="chain" id="PRO_5043675845" description="non-specific serine/threonine protein kinase" evidence="14">
    <location>
        <begin position="21"/>
        <end position="603"/>
    </location>
</feature>
<keyword evidence="2" id="KW-0723">Serine/threonine-protein kinase</keyword>
<dbReference type="InterPro" id="IPR000858">
    <property type="entry name" value="S_locus_glycoprot_dom"/>
</dbReference>
<evidence type="ECO:0000256" key="6">
    <source>
        <dbReference type="ARBA" id="ARBA00022777"/>
    </source>
</evidence>
<dbReference type="InterPro" id="IPR011009">
    <property type="entry name" value="Kinase-like_dom_sf"/>
</dbReference>
<dbReference type="SUPFAM" id="SSF51110">
    <property type="entry name" value="alpha-D-mannose-specific plant lectins"/>
    <property type="match status" value="1"/>
</dbReference>
<dbReference type="GO" id="GO:0005886">
    <property type="term" value="C:plasma membrane"/>
    <property type="evidence" value="ECO:0007669"/>
    <property type="project" value="TreeGrafter"/>
</dbReference>
<organism evidence="17 18">
    <name type="scientific">Ensete ventricosum</name>
    <name type="common">Abyssinian banana</name>
    <name type="synonym">Musa ensete</name>
    <dbReference type="NCBI Taxonomy" id="4639"/>
    <lineage>
        <taxon>Eukaryota</taxon>
        <taxon>Viridiplantae</taxon>
        <taxon>Streptophyta</taxon>
        <taxon>Embryophyta</taxon>
        <taxon>Tracheophyta</taxon>
        <taxon>Spermatophyta</taxon>
        <taxon>Magnoliopsida</taxon>
        <taxon>Liliopsida</taxon>
        <taxon>Zingiberales</taxon>
        <taxon>Musaceae</taxon>
        <taxon>Ensete</taxon>
    </lineage>
</organism>
<comment type="catalytic activity">
    <reaction evidence="10">
        <text>L-seryl-[protein] + ATP = O-phospho-L-seryl-[protein] + ADP + H(+)</text>
        <dbReference type="Rhea" id="RHEA:17989"/>
        <dbReference type="Rhea" id="RHEA-COMP:9863"/>
        <dbReference type="Rhea" id="RHEA-COMP:11604"/>
        <dbReference type="ChEBI" id="CHEBI:15378"/>
        <dbReference type="ChEBI" id="CHEBI:29999"/>
        <dbReference type="ChEBI" id="CHEBI:30616"/>
        <dbReference type="ChEBI" id="CHEBI:83421"/>
        <dbReference type="ChEBI" id="CHEBI:456216"/>
        <dbReference type="EC" id="2.7.11.1"/>
    </reaction>
</comment>
<dbReference type="SUPFAM" id="SSF56112">
    <property type="entry name" value="Protein kinase-like (PK-like)"/>
    <property type="match status" value="1"/>
</dbReference>
<dbReference type="Gene3D" id="1.10.510.10">
    <property type="entry name" value="Transferase(Phosphotransferase) domain 1"/>
    <property type="match status" value="1"/>
</dbReference>
<keyword evidence="11" id="KW-0245">EGF-like domain</keyword>
<keyword evidence="13" id="KW-0812">Transmembrane</keyword>
<dbReference type="GO" id="GO:0005524">
    <property type="term" value="F:ATP binding"/>
    <property type="evidence" value="ECO:0007669"/>
    <property type="project" value="UniProtKB-KW"/>
</dbReference>
<dbReference type="Pfam" id="PF00954">
    <property type="entry name" value="S_locus_glycop"/>
    <property type="match status" value="1"/>
</dbReference>
<comment type="caution">
    <text evidence="17">The sequence shown here is derived from an EMBL/GenBank/DDBJ whole genome shotgun (WGS) entry which is preliminary data.</text>
</comment>
<dbReference type="InterPro" id="IPR036426">
    <property type="entry name" value="Bulb-type_lectin_dom_sf"/>
</dbReference>
<proteinExistence type="predicted"/>
<gene>
    <name evidence="17" type="ORF">OPV22_004542</name>
</gene>
<dbReference type="EMBL" id="JAQQAF010000001">
    <property type="protein sequence ID" value="KAJ8514108.1"/>
    <property type="molecule type" value="Genomic_DNA"/>
</dbReference>
<feature type="domain" description="EGF-like" evidence="15">
    <location>
        <begin position="157"/>
        <end position="193"/>
    </location>
</feature>
<evidence type="ECO:0000313" key="17">
    <source>
        <dbReference type="EMBL" id="KAJ8514108.1"/>
    </source>
</evidence>
<evidence type="ECO:0000256" key="5">
    <source>
        <dbReference type="ARBA" id="ARBA00022741"/>
    </source>
</evidence>
<dbReference type="CDD" id="cd01098">
    <property type="entry name" value="PAN_AP_plant"/>
    <property type="match status" value="1"/>
</dbReference>